<proteinExistence type="predicted"/>
<keyword evidence="2" id="KW-1185">Reference proteome</keyword>
<gene>
    <name evidence="1" type="ORF">CAter282_1893</name>
</gene>
<protein>
    <submittedName>
        <fullName evidence="1">Uncharacterized protein</fullName>
    </submittedName>
</protein>
<reference evidence="1 2" key="1">
    <citation type="submission" date="2015-11" db="EMBL/GenBank/DDBJ databases">
        <title>Exploring the genomic traits of fungus-feeding bacterial genus Collimonas.</title>
        <authorList>
            <person name="Song C."/>
            <person name="Schmidt R."/>
            <person name="de Jager V."/>
            <person name="Krzyzanowska D."/>
            <person name="Jongedijk E."/>
            <person name="Cankar K."/>
            <person name="Beekwilder J."/>
            <person name="van Veen A."/>
            <person name="de Boer W."/>
            <person name="van Veen J.A."/>
            <person name="Garbeva P."/>
        </authorList>
    </citation>
    <scope>NUCLEOTIDE SEQUENCE [LARGE SCALE GENOMIC DNA]</scope>
    <source>
        <strain evidence="1 2">Ter282</strain>
    </source>
</reference>
<dbReference type="AlphaFoldDB" id="A0A127QI26"/>
<organism evidence="1 2">
    <name type="scientific">Collimonas arenae</name>
    <dbReference type="NCBI Taxonomy" id="279058"/>
    <lineage>
        <taxon>Bacteria</taxon>
        <taxon>Pseudomonadati</taxon>
        <taxon>Pseudomonadota</taxon>
        <taxon>Betaproteobacteria</taxon>
        <taxon>Burkholderiales</taxon>
        <taxon>Oxalobacteraceae</taxon>
        <taxon>Collimonas</taxon>
    </lineage>
</organism>
<evidence type="ECO:0000313" key="2">
    <source>
        <dbReference type="Proteomes" id="UP000071778"/>
    </source>
</evidence>
<name>A0A127QI26_9BURK</name>
<dbReference type="EMBL" id="CP013235">
    <property type="protein sequence ID" value="AMP09664.1"/>
    <property type="molecule type" value="Genomic_DNA"/>
</dbReference>
<evidence type="ECO:0000313" key="1">
    <source>
        <dbReference type="EMBL" id="AMP09664.1"/>
    </source>
</evidence>
<accession>A0A127QI26</accession>
<sequence>MRYRAALHSEKQDNKQYFVFCQIFIQENFLNFAAKTNSITVPLKAYLLKNLRDGLDQNFEKYARKNRIFL</sequence>
<dbReference type="Proteomes" id="UP000071778">
    <property type="component" value="Chromosome"/>
</dbReference>